<dbReference type="RefSeq" id="WP_288183156.1">
    <property type="nucleotide sequence ID" value="NZ_LT608335.1"/>
</dbReference>
<sequence>MTRLKEDDISKVVAGLTQYDVELISKTGCSLKAIAARAAQRDLDNSSAPGLKIAVIPVTSGQGIIGGFTTAVAGILDYLGFDAFITQNSDVAGIAEAIHGGAEVLFAADDHKFIAFNLKTGMIVDNGEATGRGYITALNQMCCGLTEKPVLVIGAGPVGRSAAGLIAKLGGLVSVYDIDVTASRALVDELRKQGQPAKVETDLDYALSRHQVIVDASPAEDIIPPRHITERTIIAAPGVPLGVPPEQRRKHGARILHDPLQIGVATMCFLVI</sequence>
<gene>
    <name evidence="2" type="ORF">KL86SPO_20127</name>
</gene>
<dbReference type="InterPro" id="IPR023914">
    <property type="entry name" value="Pyrrolys_PylD"/>
</dbReference>
<evidence type="ECO:0000259" key="1">
    <source>
        <dbReference type="Pfam" id="PF21455"/>
    </source>
</evidence>
<dbReference type="NCBIfam" id="TIGR03911">
    <property type="entry name" value="pyrrolys_PylD"/>
    <property type="match status" value="1"/>
</dbReference>
<accession>A0A212LM18</accession>
<organism evidence="2">
    <name type="scientific">uncultured Sporomusa sp</name>
    <dbReference type="NCBI Taxonomy" id="307249"/>
    <lineage>
        <taxon>Bacteria</taxon>
        <taxon>Bacillati</taxon>
        <taxon>Bacillota</taxon>
        <taxon>Negativicutes</taxon>
        <taxon>Selenomonadales</taxon>
        <taxon>Sporomusaceae</taxon>
        <taxon>Sporomusa</taxon>
        <taxon>environmental samples</taxon>
    </lineage>
</organism>
<proteinExistence type="predicted"/>
<dbReference type="Pfam" id="PF21455">
    <property type="entry name" value="PylD_N"/>
    <property type="match status" value="1"/>
</dbReference>
<feature type="domain" description="Pyrrolysine biosynthesis protein PylD N-terminal" evidence="1">
    <location>
        <begin position="11"/>
        <end position="123"/>
    </location>
</feature>
<reference evidence="2" key="1">
    <citation type="submission" date="2016-08" db="EMBL/GenBank/DDBJ databases">
        <authorList>
            <person name="Seilhamer J.J."/>
        </authorList>
    </citation>
    <scope>NUCLEOTIDE SEQUENCE</scope>
    <source>
        <strain evidence="2">86</strain>
    </source>
</reference>
<dbReference type="InterPro" id="IPR036291">
    <property type="entry name" value="NAD(P)-bd_dom_sf"/>
</dbReference>
<dbReference type="AlphaFoldDB" id="A0A212LM18"/>
<protein>
    <submittedName>
        <fullName evidence="2">Pyrrolysine biosynthesis protein PylD</fullName>
    </submittedName>
</protein>
<dbReference type="InterPro" id="IPR048757">
    <property type="entry name" value="PylD_N"/>
</dbReference>
<dbReference type="Gene3D" id="3.40.50.720">
    <property type="entry name" value="NAD(P)-binding Rossmann-like Domain"/>
    <property type="match status" value="1"/>
</dbReference>
<name>A0A212LM18_9FIRM</name>
<dbReference type="SUPFAM" id="SSF51735">
    <property type="entry name" value="NAD(P)-binding Rossmann-fold domains"/>
    <property type="match status" value="1"/>
</dbReference>
<evidence type="ECO:0000313" key="2">
    <source>
        <dbReference type="EMBL" id="SCM78585.1"/>
    </source>
</evidence>
<dbReference type="Gene3D" id="3.40.50.12150">
    <property type="match status" value="1"/>
</dbReference>
<dbReference type="EMBL" id="FMJE01000002">
    <property type="protein sequence ID" value="SCM78585.1"/>
    <property type="molecule type" value="Genomic_DNA"/>
</dbReference>